<evidence type="ECO:0000313" key="3">
    <source>
        <dbReference type="Proteomes" id="UP001500635"/>
    </source>
</evidence>
<dbReference type="EMBL" id="BAABFR010000008">
    <property type="protein sequence ID" value="GAA4385959.1"/>
    <property type="molecule type" value="Genomic_DNA"/>
</dbReference>
<dbReference type="InterPro" id="IPR010982">
    <property type="entry name" value="Lambda_DNA-bd_dom_sf"/>
</dbReference>
<dbReference type="Proteomes" id="UP001500635">
    <property type="component" value="Unassembled WGS sequence"/>
</dbReference>
<comment type="caution">
    <text evidence="2">The sequence shown here is derived from an EMBL/GenBank/DDBJ whole genome shotgun (WGS) entry which is preliminary data.</text>
</comment>
<feature type="domain" description="HTH cro/C1-type" evidence="1">
    <location>
        <begin position="40"/>
        <end position="95"/>
    </location>
</feature>
<reference evidence="3" key="1">
    <citation type="journal article" date="2019" name="Int. J. Syst. Evol. Microbiol.">
        <title>The Global Catalogue of Microorganisms (GCM) 10K type strain sequencing project: providing services to taxonomists for standard genome sequencing and annotation.</title>
        <authorList>
            <consortium name="The Broad Institute Genomics Platform"/>
            <consortium name="The Broad Institute Genome Sequencing Center for Infectious Disease"/>
            <person name="Wu L."/>
            <person name="Ma J."/>
        </authorList>
    </citation>
    <scope>NUCLEOTIDE SEQUENCE [LARGE SCALE GENOMIC DNA]</scope>
    <source>
        <strain evidence="3">JCM 17688</strain>
    </source>
</reference>
<keyword evidence="3" id="KW-1185">Reference proteome</keyword>
<dbReference type="RefSeq" id="WP_344991307.1">
    <property type="nucleotide sequence ID" value="NZ_BAABFR010000008.1"/>
</dbReference>
<dbReference type="InterPro" id="IPR001387">
    <property type="entry name" value="Cro/C1-type_HTH"/>
</dbReference>
<organism evidence="2 3">
    <name type="scientific">Tsukamurella soli</name>
    <dbReference type="NCBI Taxonomy" id="644556"/>
    <lineage>
        <taxon>Bacteria</taxon>
        <taxon>Bacillati</taxon>
        <taxon>Actinomycetota</taxon>
        <taxon>Actinomycetes</taxon>
        <taxon>Mycobacteriales</taxon>
        <taxon>Tsukamurellaceae</taxon>
        <taxon>Tsukamurella</taxon>
    </lineage>
</organism>
<sequence length="108" mass="11527">MTDEDEDVTITTTADPWEAVADTEEEAANLRVRADLMISIAEVITAYGWSQADAAHRLGITAPRMSDLIRGKIDKFSLDALVNIGVGLGLHLTIIHTPIEETAAPAGA</sequence>
<dbReference type="PROSITE" id="PS50943">
    <property type="entry name" value="HTH_CROC1"/>
    <property type="match status" value="1"/>
</dbReference>
<name>A0ABP8J6L5_9ACTN</name>
<dbReference type="CDD" id="cd00093">
    <property type="entry name" value="HTH_XRE"/>
    <property type="match status" value="1"/>
</dbReference>
<evidence type="ECO:0000313" key="2">
    <source>
        <dbReference type="EMBL" id="GAA4385959.1"/>
    </source>
</evidence>
<protein>
    <recommendedName>
        <fullName evidence="1">HTH cro/C1-type domain-containing protein</fullName>
    </recommendedName>
</protein>
<evidence type="ECO:0000259" key="1">
    <source>
        <dbReference type="PROSITE" id="PS50943"/>
    </source>
</evidence>
<accession>A0ABP8J6L5</accession>
<dbReference type="SMART" id="SM00530">
    <property type="entry name" value="HTH_XRE"/>
    <property type="match status" value="1"/>
</dbReference>
<dbReference type="Gene3D" id="1.10.260.40">
    <property type="entry name" value="lambda repressor-like DNA-binding domains"/>
    <property type="match status" value="1"/>
</dbReference>
<dbReference type="InterPro" id="IPR039554">
    <property type="entry name" value="HigA2-like_HTH"/>
</dbReference>
<dbReference type="Pfam" id="PF13744">
    <property type="entry name" value="HTH_37"/>
    <property type="match status" value="1"/>
</dbReference>
<gene>
    <name evidence="2" type="ORF">GCM10023147_08450</name>
</gene>
<proteinExistence type="predicted"/>
<dbReference type="SUPFAM" id="SSF47413">
    <property type="entry name" value="lambda repressor-like DNA-binding domains"/>
    <property type="match status" value="1"/>
</dbReference>